<name>A0A7Z2JHU1_9BURK</name>
<evidence type="ECO:0000256" key="7">
    <source>
        <dbReference type="RuleBase" id="RU363032"/>
    </source>
</evidence>
<dbReference type="KEGG" id="pacs:FAZ98_14610"/>
<keyword evidence="5 7" id="KW-1133">Transmembrane helix</keyword>
<dbReference type="Gene3D" id="1.10.3720.10">
    <property type="entry name" value="MetI-like"/>
    <property type="match status" value="1"/>
</dbReference>
<sequence length="275" mass="29280">MLILFGVAVAYPLLDTIRLSFFDVRGLSAPRYVGFGNYVALFHDANFRQALWTTLVWTVSTTVLSVGIGWVLALACSLAPRATLVPRVLIFSAYGIAETVTGFIWLGIFRPDAGGLLNAALTAVGLGQFTHAWLGDPAAALGALVVAYTWAQVGLPLMLCFAATQAIPASIIEAAYMDGASGLALVRRIVAPLSWPGVRVAVFINLLSSLRAFDTIFVMTNGGPVRSTETLGFFMYRESMTQFKLGYGAAATLVLLAAVLMVSIPLVARRGAEAK</sequence>
<feature type="domain" description="ABC transmembrane type-1" evidence="8">
    <location>
        <begin position="51"/>
        <end position="268"/>
    </location>
</feature>
<comment type="similarity">
    <text evidence="7">Belongs to the binding-protein-dependent transport system permease family.</text>
</comment>
<dbReference type="SUPFAM" id="SSF161098">
    <property type="entry name" value="MetI-like"/>
    <property type="match status" value="1"/>
</dbReference>
<keyword evidence="4 7" id="KW-0812">Transmembrane</keyword>
<keyword evidence="2 7" id="KW-0813">Transport</keyword>
<evidence type="ECO:0000256" key="1">
    <source>
        <dbReference type="ARBA" id="ARBA00004651"/>
    </source>
</evidence>
<evidence type="ECO:0000256" key="6">
    <source>
        <dbReference type="ARBA" id="ARBA00023136"/>
    </source>
</evidence>
<organism evidence="9 10">
    <name type="scientific">Paraburkholderia acidisoli</name>
    <dbReference type="NCBI Taxonomy" id="2571748"/>
    <lineage>
        <taxon>Bacteria</taxon>
        <taxon>Pseudomonadati</taxon>
        <taxon>Pseudomonadota</taxon>
        <taxon>Betaproteobacteria</taxon>
        <taxon>Burkholderiales</taxon>
        <taxon>Burkholderiaceae</taxon>
        <taxon>Paraburkholderia</taxon>
    </lineage>
</organism>
<keyword evidence="6 7" id="KW-0472">Membrane</keyword>
<accession>A0A7Z2JHU1</accession>
<comment type="subcellular location">
    <subcellularLocation>
        <location evidence="1 7">Cell membrane</location>
        <topology evidence="1 7">Multi-pass membrane protein</topology>
    </subcellularLocation>
</comment>
<feature type="transmembrane region" description="Helical" evidence="7">
    <location>
        <begin position="50"/>
        <end position="76"/>
    </location>
</feature>
<dbReference type="GO" id="GO:0055085">
    <property type="term" value="P:transmembrane transport"/>
    <property type="evidence" value="ECO:0007669"/>
    <property type="project" value="InterPro"/>
</dbReference>
<protein>
    <submittedName>
        <fullName evidence="9">ABC transporter permease subunit</fullName>
    </submittedName>
</protein>
<dbReference type="Pfam" id="PF00528">
    <property type="entry name" value="BPD_transp_1"/>
    <property type="match status" value="1"/>
</dbReference>
<evidence type="ECO:0000256" key="2">
    <source>
        <dbReference type="ARBA" id="ARBA00022448"/>
    </source>
</evidence>
<dbReference type="PANTHER" id="PTHR43005">
    <property type="entry name" value="BLR7065 PROTEIN"/>
    <property type="match status" value="1"/>
</dbReference>
<evidence type="ECO:0000256" key="3">
    <source>
        <dbReference type="ARBA" id="ARBA00022475"/>
    </source>
</evidence>
<dbReference type="InterPro" id="IPR000515">
    <property type="entry name" value="MetI-like"/>
</dbReference>
<dbReference type="CDD" id="cd06261">
    <property type="entry name" value="TM_PBP2"/>
    <property type="match status" value="1"/>
</dbReference>
<evidence type="ECO:0000256" key="5">
    <source>
        <dbReference type="ARBA" id="ARBA00022989"/>
    </source>
</evidence>
<dbReference type="InterPro" id="IPR035906">
    <property type="entry name" value="MetI-like_sf"/>
</dbReference>
<dbReference type="EMBL" id="CP046914">
    <property type="protein sequence ID" value="QGZ64448.1"/>
    <property type="molecule type" value="Genomic_DNA"/>
</dbReference>
<dbReference type="PROSITE" id="PS50928">
    <property type="entry name" value="ABC_TM1"/>
    <property type="match status" value="1"/>
</dbReference>
<evidence type="ECO:0000313" key="9">
    <source>
        <dbReference type="EMBL" id="QGZ64448.1"/>
    </source>
</evidence>
<dbReference type="AlphaFoldDB" id="A0A7Z2JHU1"/>
<evidence type="ECO:0000256" key="4">
    <source>
        <dbReference type="ARBA" id="ARBA00022692"/>
    </source>
</evidence>
<feature type="transmembrane region" description="Helical" evidence="7">
    <location>
        <begin position="138"/>
        <end position="162"/>
    </location>
</feature>
<dbReference type="OrthoDB" id="8578268at2"/>
<gene>
    <name evidence="9" type="ORF">FAZ98_14610</name>
</gene>
<reference evidence="9 10" key="1">
    <citation type="submission" date="2019-12" db="EMBL/GenBank/DDBJ databases">
        <title>Paraburkholderia acidiphila 7Q-K02 sp. nov and Paraburkholderia acidisoli DHF22 sp. nov., two strains isolated from forest soil.</title>
        <authorList>
            <person name="Gao Z."/>
            <person name="Qiu L."/>
        </authorList>
    </citation>
    <scope>NUCLEOTIDE SEQUENCE [LARGE SCALE GENOMIC DNA]</scope>
    <source>
        <strain evidence="9 10">DHF22</strain>
    </source>
</reference>
<dbReference type="GO" id="GO:0005886">
    <property type="term" value="C:plasma membrane"/>
    <property type="evidence" value="ECO:0007669"/>
    <property type="project" value="UniProtKB-SubCell"/>
</dbReference>
<keyword evidence="10" id="KW-1185">Reference proteome</keyword>
<dbReference type="Proteomes" id="UP000433577">
    <property type="component" value="Chromosome 2"/>
</dbReference>
<evidence type="ECO:0000313" key="10">
    <source>
        <dbReference type="Proteomes" id="UP000433577"/>
    </source>
</evidence>
<dbReference type="PANTHER" id="PTHR43005:SF1">
    <property type="entry name" value="SPERMIDINE_PUTRESCINE TRANSPORT SYSTEM PERMEASE PROTEIN"/>
    <property type="match status" value="1"/>
</dbReference>
<proteinExistence type="inferred from homology"/>
<feature type="transmembrane region" description="Helical" evidence="7">
    <location>
        <begin position="88"/>
        <end position="108"/>
    </location>
</feature>
<keyword evidence="3" id="KW-1003">Cell membrane</keyword>
<feature type="transmembrane region" description="Helical" evidence="7">
    <location>
        <begin position="245"/>
        <end position="268"/>
    </location>
</feature>
<evidence type="ECO:0000259" key="8">
    <source>
        <dbReference type="PROSITE" id="PS50928"/>
    </source>
</evidence>